<reference evidence="1" key="1">
    <citation type="submission" date="2020-06" db="EMBL/GenBank/DDBJ databases">
        <authorList>
            <person name="Li T."/>
            <person name="Hu X."/>
            <person name="Zhang T."/>
            <person name="Song X."/>
            <person name="Zhang H."/>
            <person name="Dai N."/>
            <person name="Sheng W."/>
            <person name="Hou X."/>
            <person name="Wei L."/>
        </authorList>
    </citation>
    <scope>NUCLEOTIDE SEQUENCE</scope>
    <source>
        <strain evidence="1">G02</strain>
        <tissue evidence="1">Leaf</tissue>
    </source>
</reference>
<proteinExistence type="predicted"/>
<dbReference type="AlphaFoldDB" id="A0AAW2LPM2"/>
<evidence type="ECO:0008006" key="2">
    <source>
        <dbReference type="Google" id="ProtNLM"/>
    </source>
</evidence>
<accession>A0AAW2LPM2</accession>
<comment type="caution">
    <text evidence="1">The sequence shown here is derived from an EMBL/GenBank/DDBJ whole genome shotgun (WGS) entry which is preliminary data.</text>
</comment>
<gene>
    <name evidence="1" type="ORF">Sradi_5230600</name>
</gene>
<protein>
    <recommendedName>
        <fullName evidence="2">Reverse transcriptase</fullName>
    </recommendedName>
</protein>
<organism evidence="1">
    <name type="scientific">Sesamum radiatum</name>
    <name type="common">Black benniseed</name>
    <dbReference type="NCBI Taxonomy" id="300843"/>
    <lineage>
        <taxon>Eukaryota</taxon>
        <taxon>Viridiplantae</taxon>
        <taxon>Streptophyta</taxon>
        <taxon>Embryophyta</taxon>
        <taxon>Tracheophyta</taxon>
        <taxon>Spermatophyta</taxon>
        <taxon>Magnoliopsida</taxon>
        <taxon>eudicotyledons</taxon>
        <taxon>Gunneridae</taxon>
        <taxon>Pentapetalae</taxon>
        <taxon>asterids</taxon>
        <taxon>lamiids</taxon>
        <taxon>Lamiales</taxon>
        <taxon>Pedaliaceae</taxon>
        <taxon>Sesamum</taxon>
    </lineage>
</organism>
<dbReference type="EMBL" id="JACGWJ010000024">
    <property type="protein sequence ID" value="KAL0319691.1"/>
    <property type="molecule type" value="Genomic_DNA"/>
</dbReference>
<reference evidence="1" key="2">
    <citation type="journal article" date="2024" name="Plant">
        <title>Genomic evolution and insights into agronomic trait innovations of Sesamum species.</title>
        <authorList>
            <person name="Miao H."/>
            <person name="Wang L."/>
            <person name="Qu L."/>
            <person name="Liu H."/>
            <person name="Sun Y."/>
            <person name="Le M."/>
            <person name="Wang Q."/>
            <person name="Wei S."/>
            <person name="Zheng Y."/>
            <person name="Lin W."/>
            <person name="Duan Y."/>
            <person name="Cao H."/>
            <person name="Xiong S."/>
            <person name="Wang X."/>
            <person name="Wei L."/>
            <person name="Li C."/>
            <person name="Ma Q."/>
            <person name="Ju M."/>
            <person name="Zhao R."/>
            <person name="Li G."/>
            <person name="Mu C."/>
            <person name="Tian Q."/>
            <person name="Mei H."/>
            <person name="Zhang T."/>
            <person name="Gao T."/>
            <person name="Zhang H."/>
        </authorList>
    </citation>
    <scope>NUCLEOTIDE SEQUENCE</scope>
    <source>
        <strain evidence="1">G02</strain>
    </source>
</reference>
<sequence length="251" mass="27937">MVRVSEDMGASLNQPFSVDEVRTAISQMHPCKSPGPDMSCLFYKYWNMVGNEVNHFLARKYWGSMGQVALKLDLSKAHDRVEWNFLERVLTKLEATSSLMINLEKSLMTFSKNTTMEGQSELAAVLGVQIVEKHDKCLGLSAAVGRLKRAVGVLYLALYNGDARFDSGGFSLVDRDGQNVSIWRDRWIPRPVLFKVLTAPHSLEPNATVSALLMERDQSNEELISAMFVTEDAVAILSIPVKRGMVLALAL</sequence>
<name>A0AAW2LPM2_SESRA</name>
<evidence type="ECO:0000313" key="1">
    <source>
        <dbReference type="EMBL" id="KAL0319691.1"/>
    </source>
</evidence>